<dbReference type="Proteomes" id="UP001356427">
    <property type="component" value="Unassembled WGS sequence"/>
</dbReference>
<feature type="region of interest" description="Disordered" evidence="1">
    <location>
        <begin position="170"/>
        <end position="194"/>
    </location>
</feature>
<gene>
    <name evidence="2" type="ORF">J4Q44_G00002580</name>
</gene>
<proteinExistence type="predicted"/>
<dbReference type="AlphaFoldDB" id="A0AAN8R6E6"/>
<name>A0AAN8R6E6_9TELE</name>
<evidence type="ECO:0000313" key="3">
    <source>
        <dbReference type="Proteomes" id="UP001356427"/>
    </source>
</evidence>
<reference evidence="2 3" key="1">
    <citation type="submission" date="2021-04" db="EMBL/GenBank/DDBJ databases">
        <authorList>
            <person name="De Guttry C."/>
            <person name="Zahm M."/>
            <person name="Klopp C."/>
            <person name="Cabau C."/>
            <person name="Louis A."/>
            <person name="Berthelot C."/>
            <person name="Parey E."/>
            <person name="Roest Crollius H."/>
            <person name="Montfort J."/>
            <person name="Robinson-Rechavi M."/>
            <person name="Bucao C."/>
            <person name="Bouchez O."/>
            <person name="Gislard M."/>
            <person name="Lluch J."/>
            <person name="Milhes M."/>
            <person name="Lampietro C."/>
            <person name="Lopez Roques C."/>
            <person name="Donnadieu C."/>
            <person name="Braasch I."/>
            <person name="Desvignes T."/>
            <person name="Postlethwait J."/>
            <person name="Bobe J."/>
            <person name="Wedekind C."/>
            <person name="Guiguen Y."/>
        </authorList>
    </citation>
    <scope>NUCLEOTIDE SEQUENCE [LARGE SCALE GENOMIC DNA]</scope>
    <source>
        <strain evidence="2">Cs_M1</strain>
        <tissue evidence="2">Blood</tissue>
    </source>
</reference>
<evidence type="ECO:0000256" key="1">
    <source>
        <dbReference type="SAM" id="MobiDB-lite"/>
    </source>
</evidence>
<comment type="caution">
    <text evidence="2">The sequence shown here is derived from an EMBL/GenBank/DDBJ whole genome shotgun (WGS) entry which is preliminary data.</text>
</comment>
<sequence>MFPYGEVCARQRQTLAERVSRGSPATPDSLCATTGSEFNLPDITVDSEPSIKSEALNEPLDKELTVWHFDRQIEPHISETSKEMSLSPKVKKVYLEYGGFSENKTTHSAGSEGSSGSKVDTPVCVQKRAVPLQFSVQELSGRVRRLQGQRREKAEDGLCYRLFRAKISPGENQSAKEELKKEISKDSFKDMETV</sequence>
<keyword evidence="3" id="KW-1185">Reference proteome</keyword>
<feature type="compositionally biased region" description="Basic and acidic residues" evidence="1">
    <location>
        <begin position="174"/>
        <end position="194"/>
    </location>
</feature>
<accession>A0AAN8R6E6</accession>
<organism evidence="2 3">
    <name type="scientific">Coregonus suidteri</name>
    <dbReference type="NCBI Taxonomy" id="861788"/>
    <lineage>
        <taxon>Eukaryota</taxon>
        <taxon>Metazoa</taxon>
        <taxon>Chordata</taxon>
        <taxon>Craniata</taxon>
        <taxon>Vertebrata</taxon>
        <taxon>Euteleostomi</taxon>
        <taxon>Actinopterygii</taxon>
        <taxon>Neopterygii</taxon>
        <taxon>Teleostei</taxon>
        <taxon>Protacanthopterygii</taxon>
        <taxon>Salmoniformes</taxon>
        <taxon>Salmonidae</taxon>
        <taxon>Coregoninae</taxon>
        <taxon>Coregonus</taxon>
    </lineage>
</organism>
<dbReference type="EMBL" id="JAGTTL010000001">
    <property type="protein sequence ID" value="KAK6328280.1"/>
    <property type="molecule type" value="Genomic_DNA"/>
</dbReference>
<evidence type="ECO:0000313" key="2">
    <source>
        <dbReference type="EMBL" id="KAK6328280.1"/>
    </source>
</evidence>
<protein>
    <submittedName>
        <fullName evidence="2">Uncharacterized protein</fullName>
    </submittedName>
</protein>